<reference evidence="2" key="1">
    <citation type="journal article" date="2019" name="bioRxiv">
        <title>The Genome of the Zebra Mussel, Dreissena polymorpha: A Resource for Invasive Species Research.</title>
        <authorList>
            <person name="McCartney M.A."/>
            <person name="Auch B."/>
            <person name="Kono T."/>
            <person name="Mallez S."/>
            <person name="Zhang Y."/>
            <person name="Obille A."/>
            <person name="Becker A."/>
            <person name="Abrahante J.E."/>
            <person name="Garbe J."/>
            <person name="Badalamenti J.P."/>
            <person name="Herman A."/>
            <person name="Mangelson H."/>
            <person name="Liachko I."/>
            <person name="Sullivan S."/>
            <person name="Sone E.D."/>
            <person name="Koren S."/>
            <person name="Silverstein K.A.T."/>
            <person name="Beckman K.B."/>
            <person name="Gohl D.M."/>
        </authorList>
    </citation>
    <scope>NUCLEOTIDE SEQUENCE</scope>
    <source>
        <strain evidence="2">Duluth1</strain>
        <tissue evidence="2">Whole animal</tissue>
    </source>
</reference>
<feature type="region of interest" description="Disordered" evidence="1">
    <location>
        <begin position="1"/>
        <end position="62"/>
    </location>
</feature>
<accession>A0A9D4EIR8</accession>
<dbReference type="Proteomes" id="UP000828390">
    <property type="component" value="Unassembled WGS sequence"/>
</dbReference>
<dbReference type="EMBL" id="JAIWYP010000009">
    <property type="protein sequence ID" value="KAH3778742.1"/>
    <property type="molecule type" value="Genomic_DNA"/>
</dbReference>
<evidence type="ECO:0000256" key="1">
    <source>
        <dbReference type="SAM" id="MobiDB-lite"/>
    </source>
</evidence>
<dbReference type="AlphaFoldDB" id="A0A9D4EIR8"/>
<evidence type="ECO:0000313" key="2">
    <source>
        <dbReference type="EMBL" id="KAH3778742.1"/>
    </source>
</evidence>
<gene>
    <name evidence="2" type="ORF">DPMN_180213</name>
</gene>
<name>A0A9D4EIR8_DREPO</name>
<reference evidence="2" key="2">
    <citation type="submission" date="2020-11" db="EMBL/GenBank/DDBJ databases">
        <authorList>
            <person name="McCartney M.A."/>
            <person name="Auch B."/>
            <person name="Kono T."/>
            <person name="Mallez S."/>
            <person name="Becker A."/>
            <person name="Gohl D.M."/>
            <person name="Silverstein K.A.T."/>
            <person name="Koren S."/>
            <person name="Bechman K.B."/>
            <person name="Herman A."/>
            <person name="Abrahante J.E."/>
            <person name="Garbe J."/>
        </authorList>
    </citation>
    <scope>NUCLEOTIDE SEQUENCE</scope>
    <source>
        <strain evidence="2">Duluth1</strain>
        <tissue evidence="2">Whole animal</tissue>
    </source>
</reference>
<comment type="caution">
    <text evidence="2">The sequence shown here is derived from an EMBL/GenBank/DDBJ whole genome shotgun (WGS) entry which is preliminary data.</text>
</comment>
<proteinExistence type="predicted"/>
<keyword evidence="3" id="KW-1185">Reference proteome</keyword>
<protein>
    <submittedName>
        <fullName evidence="2">Uncharacterized protein</fullName>
    </submittedName>
</protein>
<organism evidence="2 3">
    <name type="scientific">Dreissena polymorpha</name>
    <name type="common">Zebra mussel</name>
    <name type="synonym">Mytilus polymorpha</name>
    <dbReference type="NCBI Taxonomy" id="45954"/>
    <lineage>
        <taxon>Eukaryota</taxon>
        <taxon>Metazoa</taxon>
        <taxon>Spiralia</taxon>
        <taxon>Lophotrochozoa</taxon>
        <taxon>Mollusca</taxon>
        <taxon>Bivalvia</taxon>
        <taxon>Autobranchia</taxon>
        <taxon>Heteroconchia</taxon>
        <taxon>Euheterodonta</taxon>
        <taxon>Imparidentia</taxon>
        <taxon>Neoheterodontei</taxon>
        <taxon>Myida</taxon>
        <taxon>Dreissenoidea</taxon>
        <taxon>Dreissenidae</taxon>
        <taxon>Dreissena</taxon>
    </lineage>
</organism>
<feature type="compositionally biased region" description="Polar residues" evidence="1">
    <location>
        <begin position="19"/>
        <end position="41"/>
    </location>
</feature>
<sequence length="112" mass="12134">MTGTSPGTGPVIGDRSGHRSSTTDQSPGTGQSHRSTGTSPIKGTGRPGPVRSHRSPWTGPVNWYQVPVTMDRSGHRSWQGSEEEVLHLHLTILLFGRKTHHHQRPATIDTIG</sequence>
<evidence type="ECO:0000313" key="3">
    <source>
        <dbReference type="Proteomes" id="UP000828390"/>
    </source>
</evidence>